<sequence length="375" mass="41270">MASIQPTSMGAIEAALAAQRSFMSRWGEPLEQLLSVGVFLVPVQEEEDDHAGFYSQAVYSATDLFNLYRTVLLRSPDELPVCEPSASGTVCATGSSSPQLRHLRLTYTLAAFALRSIRSVQVLLEMHAARRGGPRHALHVCLRIEVVKLALKMLLRSRMPFAFYVDEDAIEEVEPPKLLEQKRAMMSSLGQTPPEGAAGVAGSSTFVGRRSGRALPALEGSGDTSLAVAQPPPPRVADGLRADSTPVGDARLVAAELLHHSRPLLHLLLLLRMGRKSWVAWWAAFLIDRLSLAFLVPQVSPRPGTRAAALEVAEVRRRKNLMWWALARSPAFDLVLLRPCQILDRVLKRIPVINLFNIMELFLVLQPNYFSTSGS</sequence>
<dbReference type="GO" id="GO:0007031">
    <property type="term" value="P:peroxisome organization"/>
    <property type="evidence" value="ECO:0007669"/>
    <property type="project" value="UniProtKB-KW"/>
</dbReference>
<evidence type="ECO:0000256" key="2">
    <source>
        <dbReference type="RuleBase" id="RU365003"/>
    </source>
</evidence>
<comment type="caution">
    <text evidence="3">The sequence shown here is derived from an EMBL/GenBank/DDBJ whole genome shotgun (WGS) entry which is preliminary data.</text>
</comment>
<keyword evidence="2" id="KW-0576">Peroxisome</keyword>
<dbReference type="OrthoDB" id="2021143at2759"/>
<reference evidence="3" key="1">
    <citation type="submission" date="2021-02" db="EMBL/GenBank/DDBJ databases">
        <authorList>
            <person name="Dougan E. K."/>
            <person name="Rhodes N."/>
            <person name="Thang M."/>
            <person name="Chan C."/>
        </authorList>
    </citation>
    <scope>NUCLEOTIDE SEQUENCE</scope>
</reference>
<dbReference type="Pfam" id="PF08610">
    <property type="entry name" value="Pex16"/>
    <property type="match status" value="1"/>
</dbReference>
<accession>A0A813FBT1</accession>
<comment type="similarity">
    <text evidence="1 2">Belongs to the peroxin-16 family.</text>
</comment>
<organism evidence="3 4">
    <name type="scientific">Polarella glacialis</name>
    <name type="common">Dinoflagellate</name>
    <dbReference type="NCBI Taxonomy" id="89957"/>
    <lineage>
        <taxon>Eukaryota</taxon>
        <taxon>Sar</taxon>
        <taxon>Alveolata</taxon>
        <taxon>Dinophyceae</taxon>
        <taxon>Suessiales</taxon>
        <taxon>Suessiaceae</taxon>
        <taxon>Polarella</taxon>
    </lineage>
</organism>
<protein>
    <recommendedName>
        <fullName evidence="2">Peroxisomal membrane protein PEX16</fullName>
    </recommendedName>
</protein>
<evidence type="ECO:0000313" key="3">
    <source>
        <dbReference type="EMBL" id="CAE8610254.1"/>
    </source>
</evidence>
<dbReference type="OMA" id="DEECLWS"/>
<keyword evidence="2" id="KW-0962">Peroxisome biogenesis</keyword>
<name>A0A813FBT1_POLGL</name>
<dbReference type="Proteomes" id="UP000654075">
    <property type="component" value="Unassembled WGS sequence"/>
</dbReference>
<evidence type="ECO:0000313" key="4">
    <source>
        <dbReference type="Proteomes" id="UP000654075"/>
    </source>
</evidence>
<keyword evidence="4" id="KW-1185">Reference proteome</keyword>
<dbReference type="InterPro" id="IPR013919">
    <property type="entry name" value="Pex16"/>
</dbReference>
<dbReference type="GO" id="GO:0005778">
    <property type="term" value="C:peroxisomal membrane"/>
    <property type="evidence" value="ECO:0007669"/>
    <property type="project" value="UniProtKB-SubCell"/>
</dbReference>
<evidence type="ECO:0000256" key="1">
    <source>
        <dbReference type="ARBA" id="ARBA00009505"/>
    </source>
</evidence>
<proteinExistence type="inferred from homology"/>
<dbReference type="AlphaFoldDB" id="A0A813FBT1"/>
<dbReference type="PANTHER" id="PTHR13299:SF0">
    <property type="entry name" value="PEROXISOMAL MEMBRANE PROTEIN PEX16"/>
    <property type="match status" value="1"/>
</dbReference>
<dbReference type="PANTHER" id="PTHR13299">
    <property type="entry name" value="PEROXISOMAL MEMBRANE PROTEIN PEX16"/>
    <property type="match status" value="1"/>
</dbReference>
<dbReference type="EMBL" id="CAJNNV010024593">
    <property type="protein sequence ID" value="CAE8610254.1"/>
    <property type="molecule type" value="Genomic_DNA"/>
</dbReference>
<comment type="subcellular location">
    <subcellularLocation>
        <location evidence="2">Peroxisome membrane</location>
    </subcellularLocation>
</comment>
<gene>
    <name evidence="3" type="ORF">PGLA1383_LOCUS28081</name>
</gene>